<keyword evidence="3" id="KW-1185">Reference proteome</keyword>
<evidence type="ECO:0008006" key="4">
    <source>
        <dbReference type="Google" id="ProtNLM"/>
    </source>
</evidence>
<keyword evidence="1" id="KW-0812">Transmembrane</keyword>
<evidence type="ECO:0000256" key="1">
    <source>
        <dbReference type="SAM" id="Phobius"/>
    </source>
</evidence>
<name>A0ABU8LV64_9MICO</name>
<organism evidence="2 3">
    <name type="scientific">Microbacterium marmarense</name>
    <dbReference type="NCBI Taxonomy" id="3122051"/>
    <lineage>
        <taxon>Bacteria</taxon>
        <taxon>Bacillati</taxon>
        <taxon>Actinomycetota</taxon>
        <taxon>Actinomycetes</taxon>
        <taxon>Micrococcales</taxon>
        <taxon>Microbacteriaceae</taxon>
        <taxon>Microbacterium</taxon>
    </lineage>
</organism>
<feature type="transmembrane region" description="Helical" evidence="1">
    <location>
        <begin position="56"/>
        <end position="76"/>
    </location>
</feature>
<gene>
    <name evidence="2" type="ORF">WDU96_06000</name>
</gene>
<evidence type="ECO:0000313" key="2">
    <source>
        <dbReference type="EMBL" id="MEJ1155150.1"/>
    </source>
</evidence>
<protein>
    <recommendedName>
        <fullName evidence="4">DUF3754 domain-containing protein</fullName>
    </recommendedName>
</protein>
<dbReference type="EMBL" id="JBBDGL010000001">
    <property type="protein sequence ID" value="MEJ1155150.1"/>
    <property type="molecule type" value="Genomic_DNA"/>
</dbReference>
<keyword evidence="1" id="KW-0472">Membrane</keyword>
<reference evidence="2 3" key="1">
    <citation type="submission" date="2024-02" db="EMBL/GenBank/DDBJ databases">
        <authorList>
            <person name="Saticioglu I.B."/>
        </authorList>
    </citation>
    <scope>NUCLEOTIDE SEQUENCE [LARGE SCALE GENOMIC DNA]</scope>
    <source>
        <strain evidence="2 3">Mu-86</strain>
    </source>
</reference>
<evidence type="ECO:0000313" key="3">
    <source>
        <dbReference type="Proteomes" id="UP001368654"/>
    </source>
</evidence>
<feature type="transmembrane region" description="Helical" evidence="1">
    <location>
        <begin position="206"/>
        <end position="224"/>
    </location>
</feature>
<accession>A0ABU8LV64</accession>
<comment type="caution">
    <text evidence="2">The sequence shown here is derived from an EMBL/GenBank/DDBJ whole genome shotgun (WGS) entry which is preliminary data.</text>
</comment>
<dbReference type="Proteomes" id="UP001368654">
    <property type="component" value="Unassembled WGS sequence"/>
</dbReference>
<feature type="transmembrane region" description="Helical" evidence="1">
    <location>
        <begin position="20"/>
        <end position="36"/>
    </location>
</feature>
<proteinExistence type="predicted"/>
<keyword evidence="1" id="KW-1133">Transmembrane helix</keyword>
<dbReference type="RefSeq" id="WP_337337558.1">
    <property type="nucleotide sequence ID" value="NZ_JBBDGL010000001.1"/>
</dbReference>
<sequence length="380" mass="41252">MARDLNLLSAVMPGIREVRTPLATGAVWIFALYLIADANRTELAGAYPIVGNWAAAATAIPAVYLLGGLAFASYLVGIAATPLSELVANAAQKLVLESNVPLEGGKFRRWAGRLRRRVDASEVREPVMDAIAEAYRRGELPVDAALQYPAEAVIDRLDLTSLQLWHVAPSQYQEYDRLKAEAAFRVGVALPLAFAGSTAGLLVGGLLGFSIGAIAVLGALVMTLQARILDHRRNVLIATVVSQGVVRDSLLESVVSELSRLNLPFGKEYASFHHALALAVAFDKVGDYETSDAAAAAAGWEAREYAEITWTREELEQWLGTAARMAGEILDLGDSDDLIRPFERGIDAVLRWWDSSKDRREQLLEEREARVARASLESAT</sequence>